<dbReference type="EMBL" id="JAOSHN010000008">
    <property type="protein sequence ID" value="MCU7380196.1"/>
    <property type="molecule type" value="Genomic_DNA"/>
</dbReference>
<evidence type="ECO:0000313" key="2">
    <source>
        <dbReference type="Proteomes" id="UP001065549"/>
    </source>
</evidence>
<dbReference type="Gene3D" id="2.40.160.20">
    <property type="match status" value="1"/>
</dbReference>
<dbReference type="PANTHER" id="PTHR37315:SF1">
    <property type="entry name" value="UPF0311 PROTEIN BLR7842"/>
    <property type="match status" value="1"/>
</dbReference>
<protein>
    <submittedName>
        <fullName evidence="1">DUF3237 domain-containing protein</fullName>
    </submittedName>
</protein>
<reference evidence="1" key="1">
    <citation type="submission" date="2022-09" db="EMBL/GenBank/DDBJ databases">
        <title>Culturomic study of gut microbiota in children with autism spectrum disorder.</title>
        <authorList>
            <person name="Efimov B.A."/>
            <person name="Chaplin A.V."/>
            <person name="Sokolova S.R."/>
            <person name="Pikina A.P."/>
            <person name="Korzhanova M."/>
            <person name="Belova V."/>
            <person name="Korostin D."/>
        </authorList>
    </citation>
    <scope>NUCLEOTIDE SEQUENCE</scope>
    <source>
        <strain evidence="1">ASD5510</strain>
    </source>
</reference>
<evidence type="ECO:0000313" key="1">
    <source>
        <dbReference type="EMBL" id="MCU7380196.1"/>
    </source>
</evidence>
<keyword evidence="2" id="KW-1185">Reference proteome</keyword>
<dbReference type="Proteomes" id="UP001065549">
    <property type="component" value="Unassembled WGS sequence"/>
</dbReference>
<dbReference type="PANTHER" id="PTHR37315">
    <property type="entry name" value="UPF0311 PROTEIN BLR7842"/>
    <property type="match status" value="1"/>
</dbReference>
<dbReference type="RefSeq" id="WP_148396822.1">
    <property type="nucleotide sequence ID" value="NZ_JAJAGH010000012.1"/>
</dbReference>
<dbReference type="InterPro" id="IPR020915">
    <property type="entry name" value="UPF0311"/>
</dbReference>
<sequence>MRKLFDMELEQTSDLLIENTCRGDLLISPAGEGSFSGDRMKGRILPVGASTTYTPSEGVNIIYAPVLLKTDDGAELFMQIDAYLHLAQELEEKLLAGEAVSSEEYYYKGTARFDVGSSEYKWLENRLFVCEGAIDSWQALRFSVYEV</sequence>
<comment type="caution">
    <text evidence="1">The sequence shown here is derived from an EMBL/GenBank/DDBJ whole genome shotgun (WGS) entry which is preliminary data.</text>
</comment>
<name>A0A9J6QXG9_9FIRM</name>
<accession>A0A9J6QXG9</accession>
<dbReference type="AlphaFoldDB" id="A0A9J6QXG9"/>
<organism evidence="1 2">
    <name type="scientific">Hominibacterium faecale</name>
    <dbReference type="NCBI Taxonomy" id="2839743"/>
    <lineage>
        <taxon>Bacteria</taxon>
        <taxon>Bacillati</taxon>
        <taxon>Bacillota</taxon>
        <taxon>Clostridia</taxon>
        <taxon>Peptostreptococcales</taxon>
        <taxon>Anaerovoracaceae</taxon>
        <taxon>Hominibacterium</taxon>
    </lineage>
</organism>
<dbReference type="Pfam" id="PF11578">
    <property type="entry name" value="DUF3237"/>
    <property type="match status" value="1"/>
</dbReference>
<gene>
    <name evidence="1" type="ORF">OBO34_17830</name>
</gene>
<proteinExistence type="predicted"/>